<dbReference type="SUPFAM" id="SSF52540">
    <property type="entry name" value="P-loop containing nucleoside triphosphate hydrolases"/>
    <property type="match status" value="1"/>
</dbReference>
<evidence type="ECO:0000313" key="2">
    <source>
        <dbReference type="EMBL" id="ACL02814.1"/>
    </source>
</evidence>
<accession>B8F968</accession>
<dbReference type="HOGENOM" id="CLU_747476_0_0_7"/>
<protein>
    <recommendedName>
        <fullName evidence="4">Sulfotransferase domain-containing protein</fullName>
    </recommendedName>
</protein>
<evidence type="ECO:0000313" key="3">
    <source>
        <dbReference type="Proteomes" id="UP000000739"/>
    </source>
</evidence>
<dbReference type="AlphaFoldDB" id="B8F968"/>
<sequence length="370" mass="42678">MGDNQINFQTIPMHGNRRSVGCDETREKILNNMVIVGGPYRGGTTILTDFINSHEEICVASDFLEREHTSIFYFAGQTGLCAYVKNPELSQYTARGIIANGVFDGEHIVGLTKILGNGFKNERFTYRGDKRFVINDLGRYTLPIEQFHQRHRLAMKHPEVAYCFPRLAGVLNKAKILLTYRPMQYVVRSWVRATTSKPGTWADLFDVWLDDEGKKALPVHVPHDLKDAWQDYNVFQRIVCFNNELYKAFLNGVRTLDRDRFLLLHHQNLVEHPDLHRKAICSFIGISDRSRSMFEFQKKFLRNRNKEISFTDEQNAQAKEVLGMSLKETQEAFEEEFVKELTIVPRKLATTAPKEPPKAMVTPMLFQQSA</sequence>
<feature type="region of interest" description="Disordered" evidence="1">
    <location>
        <begin position="349"/>
        <end position="370"/>
    </location>
</feature>
<dbReference type="KEGG" id="dal:Dalk_1111"/>
<dbReference type="Proteomes" id="UP000000739">
    <property type="component" value="Chromosome"/>
</dbReference>
<dbReference type="InterPro" id="IPR027417">
    <property type="entry name" value="P-loop_NTPase"/>
</dbReference>
<dbReference type="EMBL" id="CP001322">
    <property type="protein sequence ID" value="ACL02814.1"/>
    <property type="molecule type" value="Genomic_DNA"/>
</dbReference>
<dbReference type="RefSeq" id="WP_012610252.1">
    <property type="nucleotide sequence ID" value="NC_011768.1"/>
</dbReference>
<organism evidence="2 3">
    <name type="scientific">Desulfatibacillum aliphaticivorans</name>
    <dbReference type="NCBI Taxonomy" id="218208"/>
    <lineage>
        <taxon>Bacteria</taxon>
        <taxon>Pseudomonadati</taxon>
        <taxon>Thermodesulfobacteriota</taxon>
        <taxon>Desulfobacteria</taxon>
        <taxon>Desulfobacterales</taxon>
        <taxon>Desulfatibacillaceae</taxon>
        <taxon>Desulfatibacillum</taxon>
    </lineage>
</organism>
<gene>
    <name evidence="2" type="ordered locus">Dalk_1111</name>
</gene>
<keyword evidence="3" id="KW-1185">Reference proteome</keyword>
<reference evidence="2 3" key="1">
    <citation type="journal article" date="2012" name="Environ. Microbiol.">
        <title>The genome sequence of Desulfatibacillum alkenivorans AK-01: a blueprint for anaerobic alkane oxidation.</title>
        <authorList>
            <person name="Callaghan A.V."/>
            <person name="Morris B.E."/>
            <person name="Pereira I.A."/>
            <person name="McInerney M.J."/>
            <person name="Austin R.N."/>
            <person name="Groves J.T."/>
            <person name="Kukor J.J."/>
            <person name="Suflita J.M."/>
            <person name="Young L.Y."/>
            <person name="Zylstra G.J."/>
            <person name="Wawrik B."/>
        </authorList>
    </citation>
    <scope>NUCLEOTIDE SEQUENCE [LARGE SCALE GENOMIC DNA]</scope>
    <source>
        <strain evidence="2 3">AK-01</strain>
    </source>
</reference>
<dbReference type="Pfam" id="PF13469">
    <property type="entry name" value="Sulfotransfer_3"/>
    <property type="match status" value="1"/>
</dbReference>
<dbReference type="Gene3D" id="3.40.50.300">
    <property type="entry name" value="P-loop containing nucleotide triphosphate hydrolases"/>
    <property type="match status" value="1"/>
</dbReference>
<proteinExistence type="predicted"/>
<evidence type="ECO:0008006" key="4">
    <source>
        <dbReference type="Google" id="ProtNLM"/>
    </source>
</evidence>
<name>B8F968_DESAL</name>
<evidence type="ECO:0000256" key="1">
    <source>
        <dbReference type="SAM" id="MobiDB-lite"/>
    </source>
</evidence>